<dbReference type="KEGG" id="trg:TRUGW13939_05259"/>
<evidence type="ECO:0000313" key="11">
    <source>
        <dbReference type="Proteomes" id="UP000509510"/>
    </source>
</evidence>
<feature type="compositionally biased region" description="Polar residues" evidence="7">
    <location>
        <begin position="767"/>
        <end position="776"/>
    </location>
</feature>
<feature type="compositionally biased region" description="Basic and acidic residues" evidence="7">
    <location>
        <begin position="703"/>
        <end position="724"/>
    </location>
</feature>
<evidence type="ECO:0000313" key="10">
    <source>
        <dbReference type="EMBL" id="QKX58138.1"/>
    </source>
</evidence>
<keyword evidence="4" id="KW-0223">Dioxygenase</keyword>
<evidence type="ECO:0000256" key="4">
    <source>
        <dbReference type="ARBA" id="ARBA00022964"/>
    </source>
</evidence>
<evidence type="ECO:0000256" key="2">
    <source>
        <dbReference type="ARBA" id="ARBA00005896"/>
    </source>
</evidence>
<dbReference type="Gene3D" id="3.60.130.10">
    <property type="entry name" value="Clavaminate synthase-like"/>
    <property type="match status" value="1"/>
</dbReference>
<comment type="cofactor">
    <cofactor evidence="1">
        <name>Fe(2+)</name>
        <dbReference type="ChEBI" id="CHEBI:29033"/>
    </cofactor>
</comment>
<organism evidence="10 11">
    <name type="scientific">Talaromyces rugulosus</name>
    <name type="common">Penicillium rugulosum</name>
    <dbReference type="NCBI Taxonomy" id="121627"/>
    <lineage>
        <taxon>Eukaryota</taxon>
        <taxon>Fungi</taxon>
        <taxon>Dikarya</taxon>
        <taxon>Ascomycota</taxon>
        <taxon>Pezizomycotina</taxon>
        <taxon>Eurotiomycetes</taxon>
        <taxon>Eurotiomycetidae</taxon>
        <taxon>Eurotiales</taxon>
        <taxon>Trichocomaceae</taxon>
        <taxon>Talaromyces</taxon>
        <taxon>Talaromyces sect. Islandici</taxon>
    </lineage>
</organism>
<feature type="domain" description="DUF7102" evidence="9">
    <location>
        <begin position="854"/>
        <end position="911"/>
    </location>
</feature>
<dbReference type="PANTHER" id="PTHR30468">
    <property type="entry name" value="ALPHA-KETOGLUTARATE-DEPENDENT SULFONATE DIOXYGENASE"/>
    <property type="match status" value="1"/>
</dbReference>
<keyword evidence="6" id="KW-0408">Iron</keyword>
<dbReference type="Proteomes" id="UP000509510">
    <property type="component" value="Chromosome III"/>
</dbReference>
<evidence type="ECO:0000256" key="3">
    <source>
        <dbReference type="ARBA" id="ARBA00022723"/>
    </source>
</evidence>
<dbReference type="GO" id="GO:0016706">
    <property type="term" value="F:2-oxoglutarate-dependent dioxygenase activity"/>
    <property type="evidence" value="ECO:0007669"/>
    <property type="project" value="TreeGrafter"/>
</dbReference>
<dbReference type="OrthoDB" id="10257314at2759"/>
<evidence type="ECO:0000259" key="8">
    <source>
        <dbReference type="Pfam" id="PF02668"/>
    </source>
</evidence>
<dbReference type="InterPro" id="IPR051323">
    <property type="entry name" value="AtsK-like"/>
</dbReference>
<dbReference type="Pfam" id="PF02668">
    <property type="entry name" value="TauD"/>
    <property type="match status" value="1"/>
</dbReference>
<evidence type="ECO:0000256" key="6">
    <source>
        <dbReference type="ARBA" id="ARBA00023004"/>
    </source>
</evidence>
<dbReference type="InterPro" id="IPR055528">
    <property type="entry name" value="DUF7102"/>
</dbReference>
<evidence type="ECO:0000256" key="7">
    <source>
        <dbReference type="SAM" id="MobiDB-lite"/>
    </source>
</evidence>
<keyword evidence="11" id="KW-1185">Reference proteome</keyword>
<dbReference type="RefSeq" id="XP_035344316.1">
    <property type="nucleotide sequence ID" value="XM_035488423.1"/>
</dbReference>
<feature type="region of interest" description="Disordered" evidence="7">
    <location>
        <begin position="386"/>
        <end position="407"/>
    </location>
</feature>
<name>A0A7H8QWZ2_TALRU</name>
<reference evidence="11" key="1">
    <citation type="submission" date="2020-06" db="EMBL/GenBank/DDBJ databases">
        <title>A chromosome-scale genome assembly of Talaromyces rugulosus W13939.</title>
        <authorList>
            <person name="Wang B."/>
            <person name="Guo L."/>
            <person name="Ye K."/>
            <person name="Wang L."/>
        </authorList>
    </citation>
    <scope>NUCLEOTIDE SEQUENCE [LARGE SCALE GENOMIC DNA]</scope>
    <source>
        <strain evidence="11">W13939</strain>
    </source>
</reference>
<dbReference type="PANTHER" id="PTHR30468:SF31">
    <property type="entry name" value="ALPHA-KETOGLUTARATE-DEPENDENT SULFONATE DIOXYGENASE-RELATED"/>
    <property type="match status" value="1"/>
</dbReference>
<gene>
    <name evidence="10" type="ORF">TRUGW13939_05259</name>
</gene>
<dbReference type="FunFam" id="3.60.130.10:FF:000003">
    <property type="entry name" value="Alpha-ketoglutarate-dependent taurine dioxygenase"/>
    <property type="match status" value="1"/>
</dbReference>
<dbReference type="GeneID" id="55992757"/>
<accession>A0A7H8QWZ2</accession>
<feature type="region of interest" description="Disordered" evidence="7">
    <location>
        <begin position="676"/>
        <end position="776"/>
    </location>
</feature>
<feature type="domain" description="TauD/TfdA-like" evidence="8">
    <location>
        <begin position="89"/>
        <end position="355"/>
    </location>
</feature>
<feature type="compositionally biased region" description="Polar residues" evidence="7">
    <location>
        <begin position="391"/>
        <end position="407"/>
    </location>
</feature>
<evidence type="ECO:0000256" key="5">
    <source>
        <dbReference type="ARBA" id="ARBA00023002"/>
    </source>
</evidence>
<evidence type="ECO:0000256" key="1">
    <source>
        <dbReference type="ARBA" id="ARBA00001954"/>
    </source>
</evidence>
<dbReference type="EMBL" id="CP055900">
    <property type="protein sequence ID" value="QKX58138.1"/>
    <property type="molecule type" value="Genomic_DNA"/>
</dbReference>
<feature type="compositionally biased region" description="Polar residues" evidence="7">
    <location>
        <begin position="737"/>
        <end position="759"/>
    </location>
</feature>
<dbReference type="Pfam" id="PF23394">
    <property type="entry name" value="DUF7102"/>
    <property type="match status" value="1"/>
</dbReference>
<dbReference type="InterPro" id="IPR003819">
    <property type="entry name" value="TauD/TfdA-like"/>
</dbReference>
<dbReference type="GO" id="GO:0005737">
    <property type="term" value="C:cytoplasm"/>
    <property type="evidence" value="ECO:0007669"/>
    <property type="project" value="TreeGrafter"/>
</dbReference>
<keyword evidence="3" id="KW-0479">Metal-binding</keyword>
<dbReference type="AlphaFoldDB" id="A0A7H8QWZ2"/>
<keyword evidence="5" id="KW-0560">Oxidoreductase</keyword>
<proteinExistence type="inferred from homology"/>
<dbReference type="InterPro" id="IPR042098">
    <property type="entry name" value="TauD-like_sf"/>
</dbReference>
<protein>
    <submittedName>
        <fullName evidence="10">Uncharacterized protein</fullName>
    </submittedName>
</protein>
<dbReference type="SUPFAM" id="SSF51197">
    <property type="entry name" value="Clavaminate synthase-like"/>
    <property type="match status" value="1"/>
</dbReference>
<comment type="similarity">
    <text evidence="2">Belongs to the TfdA dioxygenase family.</text>
</comment>
<sequence>MAPSLEEPIVPSAPLEIRSKSLAKGTTTNKFSYEPGRTVVQKHDTYAYEDLLPSFPDLHWDAIGPVPYQEKGLLGDPAFKNLLDAATDVFDYTPKIGTEIHGVDLANLTDAQKNDLARLIAVRGVVFFRGQDNLDVNAQRELGRYFGSLHKHATTATPKNGLEDVHVVYTGDNSLDQRALFSPSFLWHSDVTYEVQPPSYTSLKVLTGPPRGGGGDTLWSSQYAAYDALSPHMQTYLKGLTALHSADMQANDTNALGRTVRRPPVTTEHPLIRTNPVTGWNSLWFNPGFVTGIVGVPKLESDTIVRYLTEIITATQEAHVRFQWGVNDVAFWDNRVTNHSASYGFAPHRRHAVRVAAQAEKPYLDPAARSQEEELAARYGLPVVNKDGTRSDMTSTSRSNPVDTPITLNSTSHTSYIMYCSRDSPLENPTLAASENDPREILSNLRHAHDFSTDDRFIQDIIHNAQKTSIATLQNEKLELGKDGTKYLFSALKEASSLHAGGSSLTEEERVSCCLSSAVANRDFKSELSHLMTELTQSVNELCRKEDPMLVLNEAIPKLIARETANGDEGLEFPGHFWELPGIVEQNFKTEKLDASKETASFLKSALGYLDEKEHRREIDRLFEDSALSTSLQGCRPRDMSPLYIVSETLDAYDSPDYQNDLNTADLSQGTENISAEEKHTNEPQKPTKSKYFSSQTTPNTDKAGKRQIDTDHQTTIEPDRVEIETSETVPEEPIQTKETVSNNPKESPTNQEVVSCTPESRHQSPEDVNSFNIPPSLGTLSSFMQTRGHKNKRRKIQNTSSYFNGPTAPILDTRRATNAERNPPEQSELHKTPTNDCDSYPQFPPRESKQPLLLILSTSLLHTNRSLVNSLESLSSPTSRLIFRDYTTRNSAALDSNIVEEADIIPSPKQAFY</sequence>
<evidence type="ECO:0000259" key="9">
    <source>
        <dbReference type="Pfam" id="PF23394"/>
    </source>
</evidence>
<dbReference type="GO" id="GO:0046872">
    <property type="term" value="F:metal ion binding"/>
    <property type="evidence" value="ECO:0007669"/>
    <property type="project" value="UniProtKB-KW"/>
</dbReference>
<feature type="compositionally biased region" description="Polar residues" evidence="7">
    <location>
        <begin position="684"/>
        <end position="701"/>
    </location>
</feature>